<dbReference type="Proteomes" id="UP001149140">
    <property type="component" value="Unassembled WGS sequence"/>
</dbReference>
<sequence>MRMGRVLALVAGALVLCIAGLGLAVYFTRDEDNLQADNLLAENFTKAVTLAPQNDGKVELPALARFEWDRVLLVQPGTSRAAISQRLGHEWTGIDTVDGGDLLLFVKDGKVVRFADYRGSNTFEGFERPFDEIAREDATFAVRDRVVRPTG</sequence>
<proteinExistence type="predicted"/>
<evidence type="ECO:0000313" key="2">
    <source>
        <dbReference type="Proteomes" id="UP001149140"/>
    </source>
</evidence>
<keyword evidence="2" id="KW-1185">Reference proteome</keyword>
<dbReference type="AlphaFoldDB" id="A0A9X3MZD2"/>
<protein>
    <submittedName>
        <fullName evidence="1">Uncharacterized protein</fullName>
    </submittedName>
</protein>
<accession>A0A9X3MZD2</accession>
<organism evidence="1 2">
    <name type="scientific">Solirubrobacter ginsenosidimutans</name>
    <dbReference type="NCBI Taxonomy" id="490573"/>
    <lineage>
        <taxon>Bacteria</taxon>
        <taxon>Bacillati</taxon>
        <taxon>Actinomycetota</taxon>
        <taxon>Thermoleophilia</taxon>
        <taxon>Solirubrobacterales</taxon>
        <taxon>Solirubrobacteraceae</taxon>
        <taxon>Solirubrobacter</taxon>
    </lineage>
</organism>
<name>A0A9X3MZD2_9ACTN</name>
<reference evidence="1" key="1">
    <citation type="submission" date="2022-10" db="EMBL/GenBank/DDBJ databases">
        <title>The WGS of Solirubrobacter ginsenosidimutans DSM 21036.</title>
        <authorList>
            <person name="Jiang Z."/>
        </authorList>
    </citation>
    <scope>NUCLEOTIDE SEQUENCE</scope>
    <source>
        <strain evidence="1">DSM 21036</strain>
    </source>
</reference>
<dbReference type="EMBL" id="JAPDOD010000048">
    <property type="protein sequence ID" value="MDA0165559.1"/>
    <property type="molecule type" value="Genomic_DNA"/>
</dbReference>
<evidence type="ECO:0000313" key="1">
    <source>
        <dbReference type="EMBL" id="MDA0165559.1"/>
    </source>
</evidence>
<comment type="caution">
    <text evidence="1">The sequence shown here is derived from an EMBL/GenBank/DDBJ whole genome shotgun (WGS) entry which is preliminary data.</text>
</comment>
<gene>
    <name evidence="1" type="ORF">OM076_35145</name>
</gene>
<dbReference type="RefSeq" id="WP_270044819.1">
    <property type="nucleotide sequence ID" value="NZ_JAPDOD010000048.1"/>
</dbReference>